<evidence type="ECO:0000313" key="2">
    <source>
        <dbReference type="EMBL" id="TRX99780.1"/>
    </source>
</evidence>
<gene>
    <name evidence="2" type="ORF">FNV44_01715</name>
</gene>
<dbReference type="AlphaFoldDB" id="A0A553IHV2"/>
<comment type="caution">
    <text evidence="2">The sequence shown here is derived from an EMBL/GenBank/DDBJ whole genome shotgun (WGS) entry which is preliminary data.</text>
</comment>
<evidence type="ECO:0000313" key="3">
    <source>
        <dbReference type="Proteomes" id="UP000315938"/>
    </source>
</evidence>
<evidence type="ECO:0000259" key="1">
    <source>
        <dbReference type="Pfam" id="PF05598"/>
    </source>
</evidence>
<dbReference type="InterPro" id="IPR008490">
    <property type="entry name" value="Transposase_InsH_N"/>
</dbReference>
<sequence>MFMNEDRLKDEFILSTLNDFVPEEHLVRNITKWVDFSFIYDLTKPYYSDKGRPAIDPLVLFKIPIIKSLFGISSIQRTCEEIHVNVAYRWFINLPFSEKIPDHSTYSKNYTQRFYQTDIYHQIFTNVLNQIIKLLCY</sequence>
<dbReference type="EMBL" id="VKID01000001">
    <property type="protein sequence ID" value="TRX99780.1"/>
    <property type="molecule type" value="Genomic_DNA"/>
</dbReference>
<dbReference type="GeneID" id="41338937"/>
<dbReference type="RefSeq" id="WP_012242724.1">
    <property type="nucleotide sequence ID" value="NZ_JACAOE010000001.1"/>
</dbReference>
<dbReference type="Pfam" id="PF05598">
    <property type="entry name" value="DUF772"/>
    <property type="match status" value="1"/>
</dbReference>
<dbReference type="Proteomes" id="UP000315938">
    <property type="component" value="Unassembled WGS sequence"/>
</dbReference>
<name>A0A553IHV2_ACHLA</name>
<feature type="domain" description="Transposase InsH N-terminal" evidence="1">
    <location>
        <begin position="16"/>
        <end position="111"/>
    </location>
</feature>
<reference evidence="2 3" key="1">
    <citation type="submission" date="2019-07" db="EMBL/GenBank/DDBJ databases">
        <title>Genome sequence of Acholeplasma laidlawii strain with increased resistance to erythromycin.</title>
        <authorList>
            <person name="Medvedeva E.S."/>
            <person name="Baranova N.B."/>
            <person name="Siniagina M.N."/>
            <person name="Mouzykantov A."/>
            <person name="Chernova O.A."/>
            <person name="Chernov V.M."/>
        </authorList>
    </citation>
    <scope>NUCLEOTIDE SEQUENCE [LARGE SCALE GENOMIC DNA]</scope>
    <source>
        <strain evidence="2 3">PG8REry</strain>
    </source>
</reference>
<dbReference type="OMA" id="EECTFRY"/>
<organism evidence="2 3">
    <name type="scientific">Acholeplasma laidlawii</name>
    <dbReference type="NCBI Taxonomy" id="2148"/>
    <lineage>
        <taxon>Bacteria</taxon>
        <taxon>Bacillati</taxon>
        <taxon>Mycoplasmatota</taxon>
        <taxon>Mollicutes</taxon>
        <taxon>Acholeplasmatales</taxon>
        <taxon>Acholeplasmataceae</taxon>
        <taxon>Acholeplasma</taxon>
    </lineage>
</organism>
<dbReference type="PANTHER" id="PTHR35604:SF2">
    <property type="entry name" value="TRANSPOSASE INSH FOR INSERTION SEQUENCE ELEMENT IS5A-RELATED"/>
    <property type="match status" value="1"/>
</dbReference>
<accession>A0A553IHV2</accession>
<dbReference type="PANTHER" id="PTHR35604">
    <property type="entry name" value="TRANSPOSASE INSH FOR INSERTION SEQUENCE ELEMENT IS5A-RELATED"/>
    <property type="match status" value="1"/>
</dbReference>
<protein>
    <submittedName>
        <fullName evidence="2">IS1182 family transposase</fullName>
    </submittedName>
</protein>
<proteinExistence type="predicted"/>